<dbReference type="GeneID" id="81474603"/>
<reference evidence="2" key="2">
    <citation type="submission" date="2020-11" db="EMBL/GenBank/DDBJ databases">
        <title>Description of novel Gluconobacter species.</title>
        <authorList>
            <person name="Cleenwerck I."/>
            <person name="Cnockaert M."/>
            <person name="Borremans W."/>
            <person name="Wieme A.D."/>
            <person name="De Vuyst L."/>
            <person name="Vandamme P."/>
        </authorList>
    </citation>
    <scope>NUCLEOTIDE SEQUENCE</scope>
    <source>
        <strain evidence="2">R71697</strain>
    </source>
</reference>
<comment type="caution">
    <text evidence="2">The sequence shown here is derived from an EMBL/GenBank/DDBJ whole genome shotgun (WGS) entry which is preliminary data.</text>
</comment>
<feature type="transmembrane region" description="Helical" evidence="1">
    <location>
        <begin position="29"/>
        <end position="50"/>
    </location>
</feature>
<name>A0A9Q2FKY4_GLUJA</name>
<organism evidence="2 3">
    <name type="scientific">Gluconobacter japonicus</name>
    <dbReference type="NCBI Taxonomy" id="376620"/>
    <lineage>
        <taxon>Bacteria</taxon>
        <taxon>Pseudomonadati</taxon>
        <taxon>Pseudomonadota</taxon>
        <taxon>Alphaproteobacteria</taxon>
        <taxon>Acetobacterales</taxon>
        <taxon>Acetobacteraceae</taxon>
        <taxon>Gluconobacter</taxon>
    </lineage>
</organism>
<dbReference type="EMBL" id="JABCQN010000003">
    <property type="protein sequence ID" value="MBF0870758.1"/>
    <property type="molecule type" value="Genomic_DNA"/>
</dbReference>
<sequence length="51" mass="5414">MTDQTDLDDAEDDVALDTTEEGESLLSSLMLPVCILIGLSIVGILIGLSFM</sequence>
<proteinExistence type="predicted"/>
<accession>A0A9Q2FKY4</accession>
<reference evidence="2" key="1">
    <citation type="submission" date="2020-04" db="EMBL/GenBank/DDBJ databases">
        <authorList>
            <person name="Sombolestani A."/>
        </authorList>
    </citation>
    <scope>NUCLEOTIDE SEQUENCE</scope>
    <source>
        <strain evidence="2">R71697</strain>
    </source>
</reference>
<keyword evidence="1" id="KW-0472">Membrane</keyword>
<evidence type="ECO:0000256" key="1">
    <source>
        <dbReference type="SAM" id="Phobius"/>
    </source>
</evidence>
<dbReference type="AlphaFoldDB" id="A0A9Q2FKY4"/>
<dbReference type="Proteomes" id="UP000661006">
    <property type="component" value="Unassembled WGS sequence"/>
</dbReference>
<keyword evidence="1" id="KW-0812">Transmembrane</keyword>
<dbReference type="RefSeq" id="WP_167347223.1">
    <property type="nucleotide sequence ID" value="NZ_JABCQN010000003.1"/>
</dbReference>
<evidence type="ECO:0000313" key="2">
    <source>
        <dbReference type="EMBL" id="MBF0870758.1"/>
    </source>
</evidence>
<evidence type="ECO:0000313" key="3">
    <source>
        <dbReference type="Proteomes" id="UP000661006"/>
    </source>
</evidence>
<protein>
    <submittedName>
        <fullName evidence="2">Uncharacterized protein</fullName>
    </submittedName>
</protein>
<keyword evidence="1" id="KW-1133">Transmembrane helix</keyword>
<gene>
    <name evidence="2" type="ORF">HKD32_07835</name>
</gene>